<evidence type="ECO:0000256" key="2">
    <source>
        <dbReference type="PROSITE-ProRule" id="PRU00103"/>
    </source>
</evidence>
<proteinExistence type="predicted"/>
<reference evidence="4" key="1">
    <citation type="submission" date="2025-08" db="UniProtKB">
        <authorList>
            <consortium name="RefSeq"/>
        </authorList>
    </citation>
    <scope>IDENTIFICATION</scope>
</reference>
<dbReference type="RefSeq" id="XP_014671947.1">
    <property type="nucleotide sequence ID" value="XM_014816461.1"/>
</dbReference>
<organism evidence="3 4">
    <name type="scientific">Priapulus caudatus</name>
    <name type="common">Priapulid worm</name>
    <dbReference type="NCBI Taxonomy" id="37621"/>
    <lineage>
        <taxon>Eukaryota</taxon>
        <taxon>Metazoa</taxon>
        <taxon>Ecdysozoa</taxon>
        <taxon>Scalidophora</taxon>
        <taxon>Priapulida</taxon>
        <taxon>Priapulimorpha</taxon>
        <taxon>Priapulimorphida</taxon>
        <taxon>Priapulidae</taxon>
        <taxon>Priapulus</taxon>
    </lineage>
</organism>
<dbReference type="Pfam" id="PF13513">
    <property type="entry name" value="HEAT_EZ"/>
    <property type="match status" value="1"/>
</dbReference>
<gene>
    <name evidence="4" type="primary">LOC106812561</name>
</gene>
<dbReference type="InterPro" id="IPR052623">
    <property type="entry name" value="DAAF5"/>
</dbReference>
<feature type="repeat" description="HEAT" evidence="2">
    <location>
        <begin position="91"/>
        <end position="129"/>
    </location>
</feature>
<dbReference type="Pfam" id="PF02985">
    <property type="entry name" value="HEAT"/>
    <property type="match status" value="1"/>
</dbReference>
<dbReference type="InterPro" id="IPR021133">
    <property type="entry name" value="HEAT_type_2"/>
</dbReference>
<dbReference type="GeneID" id="106812561"/>
<dbReference type="Proteomes" id="UP000695022">
    <property type="component" value="Unplaced"/>
</dbReference>
<dbReference type="SUPFAM" id="SSF48371">
    <property type="entry name" value="ARM repeat"/>
    <property type="match status" value="1"/>
</dbReference>
<dbReference type="InterPro" id="IPR011989">
    <property type="entry name" value="ARM-like"/>
</dbReference>
<feature type="repeat" description="HEAT" evidence="2">
    <location>
        <begin position="433"/>
        <end position="470"/>
    </location>
</feature>
<dbReference type="PANTHER" id="PTHR16216:SF2">
    <property type="entry name" value="DYNEIN AXONEMAL ASSEMBLY FACTOR 5"/>
    <property type="match status" value="1"/>
</dbReference>
<dbReference type="InterPro" id="IPR000357">
    <property type="entry name" value="HEAT"/>
</dbReference>
<dbReference type="Gene3D" id="1.25.10.10">
    <property type="entry name" value="Leucine-rich Repeat Variant"/>
    <property type="match status" value="2"/>
</dbReference>
<dbReference type="InterPro" id="IPR016024">
    <property type="entry name" value="ARM-type_fold"/>
</dbReference>
<accession>A0ABM1EIC6</accession>
<name>A0ABM1EIC6_PRICU</name>
<keyword evidence="3" id="KW-1185">Reference proteome</keyword>
<evidence type="ECO:0000256" key="1">
    <source>
        <dbReference type="ARBA" id="ARBA00022737"/>
    </source>
</evidence>
<keyword evidence="1" id="KW-0677">Repeat</keyword>
<protein>
    <submittedName>
        <fullName evidence="4">Uncharacterized protein LOC106812561</fullName>
    </submittedName>
</protein>
<dbReference type="PANTHER" id="PTHR16216">
    <property type="entry name" value="DYNEIN ASSEMBLY FACTOR 5, AXONEMAL"/>
    <property type="match status" value="1"/>
</dbReference>
<evidence type="ECO:0000313" key="3">
    <source>
        <dbReference type="Proteomes" id="UP000695022"/>
    </source>
</evidence>
<sequence>MDVISHLCSTQKLNRDRGVIELNKLLPQADCETYESLKKELTQILKDDTANWESKQGALSGSKALLLHRANEDVGLVPNEGKWMAEFSDMLLTRALELLSDAEVRVRLAAGEVLGTLCQVIGVQVYMSSKEFVLELVKSNVERQPLSDMEDEVEEVTITDSGEKPVRRRRNSSDAAKIFHDTAGWKSLETSMKCLQACIEGCGHRFNPCVDQALLDLVFSVLKHTNRFVRETGYQVCAALVSVGVGTDGVTLKTDNAVYQHGDQFADYLALGLADNWSQVRLAASIATRKFMLSLPGEKERELFFPKLLPKMCLNRYYVAEGVRIYSQETWRQIAHTQGCYLVEKYIADVQEYYIAQTKADNHAVREAACACIAELGSKIKQDAVRPFVPPLLDALLVCFNDDSWPVRDAACLACGNFIFCFPDESKPYLCQLYPLFFSNLSDVIPSVRQGAASALANIVRVYKCEAIEKVICKITEGLENVKMQEETQEKYGGLEKGPATFGVAKRARDNDPELHSNQLMYSCGSLAPKMRAGGCMDHQFRRPPEPWEVGDGCVHMMAELASISECSKEVFDLLPVLAKASGLHHYHQHYVFLESLCKQLPIIAKGVGKKIFKTHLELFLDPVFYALSCDNALASSAASTCLNELSKLLGPSILRARVENFNPKYLEPFDANTYISSY</sequence>
<evidence type="ECO:0000313" key="4">
    <source>
        <dbReference type="RefSeq" id="XP_014671947.1"/>
    </source>
</evidence>
<dbReference type="PROSITE" id="PS50077">
    <property type="entry name" value="HEAT_REPEAT"/>
    <property type="match status" value="2"/>
</dbReference>